<keyword evidence="2" id="KW-1185">Reference proteome</keyword>
<evidence type="ECO:0000313" key="1">
    <source>
        <dbReference type="EMBL" id="EDO29882.1"/>
    </source>
</evidence>
<name>A7T2D0_NEMVE</name>
<reference evidence="1 2" key="1">
    <citation type="journal article" date="2007" name="Science">
        <title>Sea anemone genome reveals ancestral eumetazoan gene repertoire and genomic organization.</title>
        <authorList>
            <person name="Putnam N.H."/>
            <person name="Srivastava M."/>
            <person name="Hellsten U."/>
            <person name="Dirks B."/>
            <person name="Chapman J."/>
            <person name="Salamov A."/>
            <person name="Terry A."/>
            <person name="Shapiro H."/>
            <person name="Lindquist E."/>
            <person name="Kapitonov V.V."/>
            <person name="Jurka J."/>
            <person name="Genikhovich G."/>
            <person name="Grigoriev I.V."/>
            <person name="Lucas S.M."/>
            <person name="Steele R.E."/>
            <person name="Finnerty J.R."/>
            <person name="Technau U."/>
            <person name="Martindale M.Q."/>
            <person name="Rokhsar D.S."/>
        </authorList>
    </citation>
    <scope>NUCLEOTIDE SEQUENCE [LARGE SCALE GENOMIC DNA]</scope>
    <source>
        <strain evidence="2">CH2 X CH6</strain>
    </source>
</reference>
<dbReference type="PANTHER" id="PTHR12957:SF2">
    <property type="entry name" value="INTEGRATOR COMPLEX SUBUNIT 6"/>
    <property type="match status" value="1"/>
</dbReference>
<dbReference type="AlphaFoldDB" id="A7T2D0"/>
<dbReference type="HOGENOM" id="CLU_1329249_0_0_1"/>
<protein>
    <submittedName>
        <fullName evidence="1">Uncharacterized protein</fullName>
    </submittedName>
</protein>
<proteinExistence type="predicted"/>
<sequence>PLRNAFKRMGLPISLIPDHIDGSLSFTILNYLKKIKQQGKIEAERMVVLVTQNLSLENVGRVQPSNVQLQLPELSASDKKDFYKTVQDLKKKSKDKLHSGDIDIPSEPVNSVKENLTSKSYKNPFDITRKELLDQLSRMRINFFHMAATSTRLQDEDNRHTVAIADMGNYQEVLRQGNQLRELDPGQNRVHMFGNPFKLAKDQVFVT</sequence>
<accession>A7T2D0</accession>
<dbReference type="STRING" id="45351.A7T2D0"/>
<organism evidence="1 2">
    <name type="scientific">Nematostella vectensis</name>
    <name type="common">Starlet sea anemone</name>
    <dbReference type="NCBI Taxonomy" id="45351"/>
    <lineage>
        <taxon>Eukaryota</taxon>
        <taxon>Metazoa</taxon>
        <taxon>Cnidaria</taxon>
        <taxon>Anthozoa</taxon>
        <taxon>Hexacorallia</taxon>
        <taxon>Actiniaria</taxon>
        <taxon>Edwardsiidae</taxon>
        <taxon>Nematostella</taxon>
    </lineage>
</organism>
<evidence type="ECO:0000313" key="2">
    <source>
        <dbReference type="Proteomes" id="UP000001593"/>
    </source>
</evidence>
<dbReference type="eggNOG" id="KOG3768">
    <property type="taxonomic scope" value="Eukaryota"/>
</dbReference>
<dbReference type="PANTHER" id="PTHR12957">
    <property type="entry name" value="DEAD/H BOX POLYPEPTIDE 26/DICE1-RELATED"/>
    <property type="match status" value="1"/>
</dbReference>
<dbReference type="InterPro" id="IPR051113">
    <property type="entry name" value="Integrator_subunit6"/>
</dbReference>
<dbReference type="Proteomes" id="UP000001593">
    <property type="component" value="Unassembled WGS sequence"/>
</dbReference>
<dbReference type="EMBL" id="DS470233">
    <property type="protein sequence ID" value="EDO29882.1"/>
    <property type="molecule type" value="Genomic_DNA"/>
</dbReference>
<gene>
    <name evidence="1" type="ORF">NEMVEDRAFT_v1g221320</name>
</gene>
<dbReference type="OMA" id="NTHACKP"/>
<feature type="non-terminal residue" evidence="1">
    <location>
        <position position="207"/>
    </location>
</feature>
<dbReference type="PhylomeDB" id="A7T2D0"/>
<dbReference type="InParanoid" id="A7T2D0"/>